<dbReference type="CDD" id="cd10803">
    <property type="entry name" value="YdjC_EF3048_like"/>
    <property type="match status" value="1"/>
</dbReference>
<dbReference type="Proteomes" id="UP001202402">
    <property type="component" value="Unassembled WGS sequence"/>
</dbReference>
<evidence type="ECO:0000256" key="5">
    <source>
        <dbReference type="ARBA" id="ARBA00023277"/>
    </source>
</evidence>
<accession>A0ABS9R7V1</accession>
<evidence type="ECO:0000256" key="3">
    <source>
        <dbReference type="ARBA" id="ARBA00022801"/>
    </source>
</evidence>
<dbReference type="Gene3D" id="3.20.20.370">
    <property type="entry name" value="Glycoside hydrolase/deacetylase"/>
    <property type="match status" value="1"/>
</dbReference>
<keyword evidence="7" id="KW-1185">Reference proteome</keyword>
<dbReference type="PANTHER" id="PTHR31609">
    <property type="entry name" value="YDJC DEACETYLASE FAMILY MEMBER"/>
    <property type="match status" value="1"/>
</dbReference>
<dbReference type="EMBL" id="JAKVPQ010000004">
    <property type="protein sequence ID" value="MCH4284976.1"/>
    <property type="molecule type" value="Genomic_DNA"/>
</dbReference>
<dbReference type="EC" id="3.5.1.105" evidence="6"/>
<proteinExistence type="predicted"/>
<evidence type="ECO:0000256" key="1">
    <source>
        <dbReference type="ARBA" id="ARBA00001946"/>
    </source>
</evidence>
<gene>
    <name evidence="6" type="primary">chbG</name>
    <name evidence="6" type="ORF">LQE99_07510</name>
</gene>
<organism evidence="6 7">
    <name type="scientific">Amedibacillus hominis</name>
    <dbReference type="NCBI Taxonomy" id="2897776"/>
    <lineage>
        <taxon>Bacteria</taxon>
        <taxon>Bacillati</taxon>
        <taxon>Bacillota</taxon>
        <taxon>Erysipelotrichia</taxon>
        <taxon>Erysipelotrichales</taxon>
        <taxon>Erysipelotrichaceae</taxon>
        <taxon>Amedibacillus</taxon>
    </lineage>
</organism>
<dbReference type="GO" id="GO:0036311">
    <property type="term" value="F:chitin disaccharide deacetylase activity"/>
    <property type="evidence" value="ECO:0007669"/>
    <property type="project" value="UniProtKB-EC"/>
</dbReference>
<keyword evidence="3 6" id="KW-0378">Hydrolase</keyword>
<dbReference type="Pfam" id="PF04794">
    <property type="entry name" value="YdjC"/>
    <property type="match status" value="1"/>
</dbReference>
<reference evidence="6 7" key="1">
    <citation type="submission" date="2022-02" db="EMBL/GenBank/DDBJ databases">
        <title>Genome of Erysipelotrichaceae sp. nov. NSJ-176 isolated from human feces.</title>
        <authorList>
            <person name="Abdugheni R."/>
        </authorList>
    </citation>
    <scope>NUCLEOTIDE SEQUENCE [LARGE SCALE GENOMIC DNA]</scope>
    <source>
        <strain evidence="6 7">NSJ-176</strain>
    </source>
</reference>
<evidence type="ECO:0000313" key="7">
    <source>
        <dbReference type="Proteomes" id="UP001202402"/>
    </source>
</evidence>
<evidence type="ECO:0000256" key="4">
    <source>
        <dbReference type="ARBA" id="ARBA00022842"/>
    </source>
</evidence>
<dbReference type="PANTHER" id="PTHR31609:SF1">
    <property type="entry name" value="CARBOHYDRATE DEACETYLASE"/>
    <property type="match status" value="1"/>
</dbReference>
<dbReference type="InterPro" id="IPR011330">
    <property type="entry name" value="Glyco_hydro/deAcase_b/a-brl"/>
</dbReference>
<evidence type="ECO:0000256" key="2">
    <source>
        <dbReference type="ARBA" id="ARBA00022723"/>
    </source>
</evidence>
<dbReference type="InterPro" id="IPR022948">
    <property type="entry name" value="COD_ChbG_bac"/>
</dbReference>
<dbReference type="RefSeq" id="WP_117455530.1">
    <property type="nucleotide sequence ID" value="NZ_JAKVPQ010000004.1"/>
</dbReference>
<protein>
    <submittedName>
        <fullName evidence="6">Chitin disaccharide deacetylase</fullName>
        <ecNumber evidence="6">3.5.1.105</ecNumber>
    </submittedName>
</protein>
<keyword evidence="2" id="KW-0479">Metal-binding</keyword>
<name>A0ABS9R7V1_9FIRM</name>
<dbReference type="InterPro" id="IPR006879">
    <property type="entry name" value="YdjC-like"/>
</dbReference>
<sequence length="234" mass="26792">MKLIINADDFGYTKGVTEGIIYGYKNGIIRSTTVLTNMPYIAYGAELIEDLPDLGMGVHLTLTLGKSLTGAPSLTLNNGYFKNKKQFYETLDQIKPEEVYEEFKAQIEKFIDIFHKKPDHLDSHHSVHDAKGMLPISEKLAKEYALPMRRYSDFTFVTGFYDQTATVEALISLLASHKEENIEIMTHPGYCDLELYRSSSYHTARVKELDVLCDKQLIKFIEQHHIQLTNYGNR</sequence>
<evidence type="ECO:0000313" key="6">
    <source>
        <dbReference type="EMBL" id="MCH4284976.1"/>
    </source>
</evidence>
<dbReference type="SUPFAM" id="SSF88713">
    <property type="entry name" value="Glycoside hydrolase/deacetylase"/>
    <property type="match status" value="1"/>
</dbReference>
<keyword evidence="4" id="KW-0460">Magnesium</keyword>
<keyword evidence="5" id="KW-0119">Carbohydrate metabolism</keyword>
<dbReference type="NCBIfam" id="NF002559">
    <property type="entry name" value="PRK02134.1"/>
    <property type="match status" value="1"/>
</dbReference>
<comment type="cofactor">
    <cofactor evidence="1">
        <name>Mg(2+)</name>
        <dbReference type="ChEBI" id="CHEBI:18420"/>
    </cofactor>
</comment>
<comment type="caution">
    <text evidence="6">The sequence shown here is derived from an EMBL/GenBank/DDBJ whole genome shotgun (WGS) entry which is preliminary data.</text>
</comment>